<protein>
    <submittedName>
        <fullName evidence="1">Uncharacterized protein</fullName>
    </submittedName>
</protein>
<dbReference type="Proteomes" id="UP000058857">
    <property type="component" value="Chromosome 1"/>
</dbReference>
<accession>A0A0E3BJR7</accession>
<evidence type="ECO:0000313" key="2">
    <source>
        <dbReference type="Proteomes" id="UP000058857"/>
    </source>
</evidence>
<dbReference type="PATRIC" id="fig|280505.15.peg.935"/>
<reference evidence="1 2" key="1">
    <citation type="journal article" date="2015" name="PLoS Negl. Trop. Dis.">
        <title>Distribution of Plasmids in Distinct Leptospira Pathogenic Species.</title>
        <authorList>
            <person name="Wang Y."/>
            <person name="Zhuang X."/>
            <person name="Zhong Y."/>
            <person name="Zhang C."/>
            <person name="Zhang Y."/>
            <person name="Zeng L."/>
            <person name="Zhu Y."/>
            <person name="He P."/>
            <person name="Dong K."/>
            <person name="Pal U."/>
            <person name="Guo X."/>
            <person name="Qin J."/>
        </authorList>
    </citation>
    <scope>NUCLEOTIDE SEQUENCE [LARGE SCALE GENOMIC DNA]</scope>
    <source>
        <strain evidence="1 2">56604</strain>
    </source>
</reference>
<dbReference type="EMBL" id="CP012029">
    <property type="protein sequence ID" value="ALO25277.1"/>
    <property type="molecule type" value="Genomic_DNA"/>
</dbReference>
<name>A0A0E3BJR7_LEPBO</name>
<dbReference type="AlphaFoldDB" id="A0A0E3BJR7"/>
<gene>
    <name evidence="1" type="ORF">LBBP_00959</name>
</gene>
<proteinExistence type="predicted"/>
<organism evidence="1">
    <name type="scientific">Leptospira borgpetersenii serovar Ballum</name>
    <dbReference type="NCBI Taxonomy" id="280505"/>
    <lineage>
        <taxon>Bacteria</taxon>
        <taxon>Pseudomonadati</taxon>
        <taxon>Spirochaetota</taxon>
        <taxon>Spirochaetia</taxon>
        <taxon>Leptospirales</taxon>
        <taxon>Leptospiraceae</taxon>
        <taxon>Leptospira</taxon>
    </lineage>
</organism>
<sequence length="218" mass="26326">MDIESNDNLESESKEFPRWLAQTLAQNLDRKYHFFLRENRNEPTWITWGKAAEDACKSLLTYITQFKFKEIKLDPHWKYRSIYASNLINKVAINSSPKRRIELISDLINNFARKQEDYHPVNPLEQRMIHLEANRINCYARDLKKDFEASLHKTWVQAARRNYLRMLRTDFTSPEREFTDWDLCFRFNRARINSLSVSSWTECIKKNFLRLERNLQNL</sequence>
<evidence type="ECO:0000313" key="1">
    <source>
        <dbReference type="EMBL" id="ALO25277.1"/>
    </source>
</evidence>
<dbReference type="RefSeq" id="WP_002741610.1">
    <property type="nucleotide sequence ID" value="NZ_CP012029.1"/>
</dbReference>